<protein>
    <submittedName>
        <fullName evidence="1">Uncharacterized protein</fullName>
    </submittedName>
</protein>
<gene>
    <name evidence="1" type="ORF">SAMN04488557_2703</name>
</gene>
<keyword evidence="2" id="KW-1185">Reference proteome</keyword>
<proteinExistence type="predicted"/>
<dbReference type="Proteomes" id="UP000199423">
    <property type="component" value="Unassembled WGS sequence"/>
</dbReference>
<evidence type="ECO:0000313" key="1">
    <source>
        <dbReference type="EMBL" id="SFV36721.1"/>
    </source>
</evidence>
<evidence type="ECO:0000313" key="2">
    <source>
        <dbReference type="Proteomes" id="UP000199423"/>
    </source>
</evidence>
<accession>A0A1I7NPW3</accession>
<reference evidence="2" key="1">
    <citation type="submission" date="2016-10" db="EMBL/GenBank/DDBJ databases">
        <authorList>
            <person name="Varghese N."/>
            <person name="Submissions S."/>
        </authorList>
    </citation>
    <scope>NUCLEOTIDE SEQUENCE [LARGE SCALE GENOMIC DNA]</scope>
    <source>
        <strain evidence="2">DSM 1565</strain>
    </source>
</reference>
<name>A0A1I7NPW3_9HYPH</name>
<sequence>MQSIQHRICIRPRCEQIITLSIQLLPRNRICPERKSGKISTAIRFVVFAKLI</sequence>
<dbReference type="AlphaFoldDB" id="A0A1I7NPW3"/>
<organism evidence="1 2">
    <name type="scientific">Hyphomicrobium facile</name>
    <dbReference type="NCBI Taxonomy" id="51670"/>
    <lineage>
        <taxon>Bacteria</taxon>
        <taxon>Pseudomonadati</taxon>
        <taxon>Pseudomonadota</taxon>
        <taxon>Alphaproteobacteria</taxon>
        <taxon>Hyphomicrobiales</taxon>
        <taxon>Hyphomicrobiaceae</taxon>
        <taxon>Hyphomicrobium</taxon>
    </lineage>
</organism>
<dbReference type="EMBL" id="FPCH01000003">
    <property type="protein sequence ID" value="SFV36721.1"/>
    <property type="molecule type" value="Genomic_DNA"/>
</dbReference>
<dbReference type="STRING" id="51670.SAMN04488557_2703"/>